<evidence type="ECO:0000256" key="10">
    <source>
        <dbReference type="SAM" id="MobiDB-lite"/>
    </source>
</evidence>
<dbReference type="FunFam" id="3.40.30.10:FF:000032">
    <property type="entry name" value="Protein disulfide-isomerase A6 homolog"/>
    <property type="match status" value="2"/>
</dbReference>
<dbReference type="Gene3D" id="3.40.30.10">
    <property type="entry name" value="Glutaredoxin"/>
    <property type="match status" value="3"/>
</dbReference>
<keyword evidence="8" id="KW-0676">Redox-active center</keyword>
<accession>A0A7S4FNS0</accession>
<comment type="catalytic activity">
    <reaction evidence="1">
        <text>Catalyzes the rearrangement of -S-S- bonds in proteins.</text>
        <dbReference type="EC" id="5.3.4.1"/>
    </reaction>
</comment>
<keyword evidence="5" id="KW-0677">Repeat</keyword>
<proteinExistence type="inferred from homology"/>
<keyword evidence="7" id="KW-0413">Isomerase</keyword>
<dbReference type="InterPro" id="IPR005788">
    <property type="entry name" value="PDI_thioredoxin-like_dom"/>
</dbReference>
<dbReference type="PANTHER" id="PTHR45672">
    <property type="entry name" value="PROTEIN DISULFIDE-ISOMERASE C17H9.14C-RELATED"/>
    <property type="match status" value="1"/>
</dbReference>
<dbReference type="CDD" id="cd02995">
    <property type="entry name" value="PDI_a_PDI_a'_C"/>
    <property type="match status" value="1"/>
</dbReference>
<dbReference type="PRINTS" id="PR00421">
    <property type="entry name" value="THIOREDOXIN"/>
</dbReference>
<dbReference type="SUPFAM" id="SSF47933">
    <property type="entry name" value="ERP29 C domain-like"/>
    <property type="match status" value="1"/>
</dbReference>
<keyword evidence="6" id="KW-1015">Disulfide bond</keyword>
<name>A0A7S4FNS0_9EUGL</name>
<evidence type="ECO:0000256" key="7">
    <source>
        <dbReference type="ARBA" id="ARBA00023235"/>
    </source>
</evidence>
<evidence type="ECO:0000313" key="12">
    <source>
        <dbReference type="EMBL" id="CAE0805175.1"/>
    </source>
</evidence>
<dbReference type="GO" id="GO:0006457">
    <property type="term" value="P:protein folding"/>
    <property type="evidence" value="ECO:0007669"/>
    <property type="project" value="TreeGrafter"/>
</dbReference>
<evidence type="ECO:0000256" key="3">
    <source>
        <dbReference type="ARBA" id="ARBA00012723"/>
    </source>
</evidence>
<dbReference type="SUPFAM" id="SSF52833">
    <property type="entry name" value="Thioredoxin-like"/>
    <property type="match status" value="3"/>
</dbReference>
<evidence type="ECO:0000256" key="2">
    <source>
        <dbReference type="ARBA" id="ARBA00006347"/>
    </source>
</evidence>
<sequence>MADHTTCVECIEAGFGWCPIARKCGGFANRDCPDDDRAYAEDHPYILEKQAQAEAEAEESPVEELTDDNFDEVVLDEGKDVLVEFYAPWCGHCKELEPIWKEVAQVFQDEPDVIVAKMDATVANKVPKKYAVRSFPTIKWFPKDQKYGVEYNYERSKKGLVDFLNEKTGSARDMNGGLLPHVGRVKPLDDVVLAMEDDDAVDHAALADAIELQMGEVYKGRKEADGVKMYAGIVRAMQEESFLDKERERIESEMEEEGVDAAMRKHLQTKANVLKAFGTIRKLNVKGLRALAKEKGIDTSNVVEKADLRRAVQKSIAYGADRVPAVEKAASKAADAIAKELAEAEARAARKAEMKRKDEERKARREAEKNSAVKKLTDRTFNKTVLDESKDVLVEFYAPWCGHCKTLAPIFEEVATELKSNPDVVIAKVDATAERKVAQHYEVESFPTLIWFPKDDKEGAPYNGDRTKEALVSFIKNGGVDESENVEPEQEEGSAVVALGKSNFDQVVMDATKSVLVKFYAPWCGHCKSMIPMYEALAESFKDDAEVVVAKLDATVYKSVASQYRVTGFPTLVLFSKENKRGQRYFGERTEEGLREYIRSRGRESVDLEDLEEGAELEGVDELMFDGEDVGGVPEDDDEPQAGKYPGPEEEDDGPQIGEYSGGYYPEEGHDEL</sequence>
<evidence type="ECO:0000256" key="6">
    <source>
        <dbReference type="ARBA" id="ARBA00023157"/>
    </source>
</evidence>
<feature type="domain" description="Thioredoxin" evidence="11">
    <location>
        <begin position="44"/>
        <end position="169"/>
    </location>
</feature>
<evidence type="ECO:0000256" key="5">
    <source>
        <dbReference type="ARBA" id="ARBA00022737"/>
    </source>
</evidence>
<dbReference type="Pfam" id="PF00085">
    <property type="entry name" value="Thioredoxin"/>
    <property type="match status" value="3"/>
</dbReference>
<dbReference type="EC" id="5.3.4.1" evidence="3"/>
<dbReference type="EMBL" id="HBJA01046471">
    <property type="protein sequence ID" value="CAE0805175.1"/>
    <property type="molecule type" value="Transcribed_RNA"/>
</dbReference>
<dbReference type="InterPro" id="IPR036249">
    <property type="entry name" value="Thioredoxin-like_sf"/>
</dbReference>
<feature type="region of interest" description="Disordered" evidence="10">
    <location>
        <begin position="352"/>
        <end position="371"/>
    </location>
</feature>
<evidence type="ECO:0000256" key="9">
    <source>
        <dbReference type="RuleBase" id="RU004208"/>
    </source>
</evidence>
<evidence type="ECO:0000259" key="11">
    <source>
        <dbReference type="PROSITE" id="PS51352"/>
    </source>
</evidence>
<dbReference type="InterPro" id="IPR013766">
    <property type="entry name" value="Thioredoxin_domain"/>
</dbReference>
<evidence type="ECO:0000256" key="4">
    <source>
        <dbReference type="ARBA" id="ARBA00022729"/>
    </source>
</evidence>
<dbReference type="Pfam" id="PF07749">
    <property type="entry name" value="ERp29"/>
    <property type="match status" value="1"/>
</dbReference>
<dbReference type="InterPro" id="IPR011679">
    <property type="entry name" value="ERp29_C"/>
</dbReference>
<dbReference type="PANTHER" id="PTHR45672:SF11">
    <property type="entry name" value="PROTEIN DISULFIDE-ISOMERASE C17H9.14C"/>
    <property type="match status" value="1"/>
</dbReference>
<dbReference type="NCBIfam" id="TIGR01126">
    <property type="entry name" value="pdi_dom"/>
    <property type="match status" value="3"/>
</dbReference>
<protein>
    <recommendedName>
        <fullName evidence="3">protein disulfide-isomerase</fullName>
        <ecNumber evidence="3">5.3.4.1</ecNumber>
    </recommendedName>
</protein>
<keyword evidence="4" id="KW-0732">Signal</keyword>
<dbReference type="InterPro" id="IPR051063">
    <property type="entry name" value="PDI"/>
</dbReference>
<reference evidence="12" key="1">
    <citation type="submission" date="2021-01" db="EMBL/GenBank/DDBJ databases">
        <authorList>
            <person name="Corre E."/>
            <person name="Pelletier E."/>
            <person name="Niang G."/>
            <person name="Scheremetjew M."/>
            <person name="Finn R."/>
            <person name="Kale V."/>
            <person name="Holt S."/>
            <person name="Cochrane G."/>
            <person name="Meng A."/>
            <person name="Brown T."/>
            <person name="Cohen L."/>
        </authorList>
    </citation>
    <scope>NUCLEOTIDE SEQUENCE</scope>
    <source>
        <strain evidence="12">CCMP1594</strain>
    </source>
</reference>
<dbReference type="Gene3D" id="1.20.1150.12">
    <property type="entry name" value="Endoplasmic reticulum resident protein 29, C-terminal domain"/>
    <property type="match status" value="1"/>
</dbReference>
<feature type="domain" description="Thioredoxin" evidence="11">
    <location>
        <begin position="327"/>
        <end position="480"/>
    </location>
</feature>
<evidence type="ECO:0000256" key="8">
    <source>
        <dbReference type="ARBA" id="ARBA00023284"/>
    </source>
</evidence>
<evidence type="ECO:0000256" key="1">
    <source>
        <dbReference type="ARBA" id="ARBA00001182"/>
    </source>
</evidence>
<feature type="domain" description="Thioredoxin" evidence="11">
    <location>
        <begin position="484"/>
        <end position="603"/>
    </location>
</feature>
<organism evidence="12">
    <name type="scientific">Eutreptiella gymnastica</name>
    <dbReference type="NCBI Taxonomy" id="73025"/>
    <lineage>
        <taxon>Eukaryota</taxon>
        <taxon>Discoba</taxon>
        <taxon>Euglenozoa</taxon>
        <taxon>Euglenida</taxon>
        <taxon>Spirocuta</taxon>
        <taxon>Euglenophyceae</taxon>
        <taxon>Eutreptiales</taxon>
        <taxon>Eutreptiaceae</taxon>
        <taxon>Eutreptiella</taxon>
    </lineage>
</organism>
<gene>
    <name evidence="12" type="ORF">EGYM00163_LOCUS16299</name>
</gene>
<dbReference type="GO" id="GO:0005783">
    <property type="term" value="C:endoplasmic reticulum"/>
    <property type="evidence" value="ECO:0007669"/>
    <property type="project" value="InterPro"/>
</dbReference>
<dbReference type="InterPro" id="IPR017937">
    <property type="entry name" value="Thioredoxin_CS"/>
</dbReference>
<dbReference type="GO" id="GO:0003756">
    <property type="term" value="F:protein disulfide isomerase activity"/>
    <property type="evidence" value="ECO:0007669"/>
    <property type="project" value="UniProtKB-EC"/>
</dbReference>
<dbReference type="CDD" id="cd02998">
    <property type="entry name" value="PDI_a_ERp38"/>
    <property type="match status" value="1"/>
</dbReference>
<dbReference type="InterPro" id="IPR036356">
    <property type="entry name" value="ERp29_C_sf"/>
</dbReference>
<dbReference type="AlphaFoldDB" id="A0A7S4FNS0"/>
<feature type="region of interest" description="Disordered" evidence="10">
    <location>
        <begin position="617"/>
        <end position="673"/>
    </location>
</feature>
<feature type="compositionally biased region" description="Acidic residues" evidence="10">
    <location>
        <begin position="617"/>
        <end position="640"/>
    </location>
</feature>
<dbReference type="PROSITE" id="PS00194">
    <property type="entry name" value="THIOREDOXIN_1"/>
    <property type="match status" value="3"/>
</dbReference>
<dbReference type="PROSITE" id="PS51352">
    <property type="entry name" value="THIOREDOXIN_2"/>
    <property type="match status" value="3"/>
</dbReference>
<comment type="similarity">
    <text evidence="2 9">Belongs to the protein disulfide isomerase family.</text>
</comment>